<evidence type="ECO:0000313" key="1">
    <source>
        <dbReference type="EMBL" id="OGY45671.1"/>
    </source>
</evidence>
<dbReference type="Proteomes" id="UP000178240">
    <property type="component" value="Unassembled WGS sequence"/>
</dbReference>
<protein>
    <submittedName>
        <fullName evidence="1">Uncharacterized protein</fullName>
    </submittedName>
</protein>
<reference evidence="1 2" key="1">
    <citation type="journal article" date="2016" name="Nat. Commun.">
        <title>Thousands of microbial genomes shed light on interconnected biogeochemical processes in an aquifer system.</title>
        <authorList>
            <person name="Anantharaman K."/>
            <person name="Brown C.T."/>
            <person name="Hug L.A."/>
            <person name="Sharon I."/>
            <person name="Castelle C.J."/>
            <person name="Probst A.J."/>
            <person name="Thomas B.C."/>
            <person name="Singh A."/>
            <person name="Wilkins M.J."/>
            <person name="Karaoz U."/>
            <person name="Brodie E.L."/>
            <person name="Williams K.H."/>
            <person name="Hubbard S.S."/>
            <person name="Banfield J.F."/>
        </authorList>
    </citation>
    <scope>NUCLEOTIDE SEQUENCE [LARGE SCALE GENOMIC DNA]</scope>
</reference>
<sequence length="86" mass="10305">MKQRSLNEWKTIAKQIDQAHKSQLALLQSLQKKKVPKSYYSSQYFSLEKAIANVRSRFEEIMFDQLKDKHRKEILLNIFYGNNKNK</sequence>
<name>A0A1G1Y0D0_9BACT</name>
<proteinExistence type="predicted"/>
<gene>
    <name evidence="1" type="ORF">A2744_00190</name>
</gene>
<accession>A0A1G1Y0D0</accession>
<dbReference type="STRING" id="1797535.A2744_00190"/>
<organism evidence="1 2">
    <name type="scientific">Candidatus Buchananbacteria bacterium RIFCSPHIGHO2_01_FULL_44_11</name>
    <dbReference type="NCBI Taxonomy" id="1797535"/>
    <lineage>
        <taxon>Bacteria</taxon>
        <taxon>Candidatus Buchananiibacteriota</taxon>
    </lineage>
</organism>
<comment type="caution">
    <text evidence="1">The sequence shown here is derived from an EMBL/GenBank/DDBJ whole genome shotgun (WGS) entry which is preliminary data.</text>
</comment>
<dbReference type="EMBL" id="MHIE01000015">
    <property type="protein sequence ID" value="OGY45671.1"/>
    <property type="molecule type" value="Genomic_DNA"/>
</dbReference>
<evidence type="ECO:0000313" key="2">
    <source>
        <dbReference type="Proteomes" id="UP000178240"/>
    </source>
</evidence>
<dbReference type="AlphaFoldDB" id="A0A1G1Y0D0"/>